<evidence type="ECO:0000256" key="2">
    <source>
        <dbReference type="SAM" id="Phobius"/>
    </source>
</evidence>
<keyword evidence="2" id="KW-0472">Membrane</keyword>
<dbReference type="AlphaFoldDB" id="A0A0D0BQ46"/>
<protein>
    <submittedName>
        <fullName evidence="3">Unplaced genomic scaffold GYMLUscaffold_108, whole genome shotgun sequence</fullName>
    </submittedName>
</protein>
<feature type="compositionally biased region" description="Basic and acidic residues" evidence="1">
    <location>
        <begin position="73"/>
        <end position="87"/>
    </location>
</feature>
<keyword evidence="4" id="KW-1185">Reference proteome</keyword>
<gene>
    <name evidence="3" type="ORF">GYMLUDRAFT_88913</name>
</gene>
<evidence type="ECO:0000313" key="4">
    <source>
        <dbReference type="Proteomes" id="UP000053593"/>
    </source>
</evidence>
<keyword evidence="2" id="KW-1133">Transmembrane helix</keyword>
<organism evidence="3 4">
    <name type="scientific">Collybiopsis luxurians FD-317 M1</name>
    <dbReference type="NCBI Taxonomy" id="944289"/>
    <lineage>
        <taxon>Eukaryota</taxon>
        <taxon>Fungi</taxon>
        <taxon>Dikarya</taxon>
        <taxon>Basidiomycota</taxon>
        <taxon>Agaricomycotina</taxon>
        <taxon>Agaricomycetes</taxon>
        <taxon>Agaricomycetidae</taxon>
        <taxon>Agaricales</taxon>
        <taxon>Marasmiineae</taxon>
        <taxon>Omphalotaceae</taxon>
        <taxon>Collybiopsis</taxon>
        <taxon>Collybiopsis luxurians</taxon>
    </lineage>
</organism>
<dbReference type="Proteomes" id="UP000053593">
    <property type="component" value="Unassembled WGS sequence"/>
</dbReference>
<proteinExistence type="predicted"/>
<reference evidence="3 4" key="1">
    <citation type="submission" date="2014-04" db="EMBL/GenBank/DDBJ databases">
        <title>Evolutionary Origins and Diversification of the Mycorrhizal Mutualists.</title>
        <authorList>
            <consortium name="DOE Joint Genome Institute"/>
            <consortium name="Mycorrhizal Genomics Consortium"/>
            <person name="Kohler A."/>
            <person name="Kuo A."/>
            <person name="Nagy L.G."/>
            <person name="Floudas D."/>
            <person name="Copeland A."/>
            <person name="Barry K.W."/>
            <person name="Cichocki N."/>
            <person name="Veneault-Fourrey C."/>
            <person name="LaButti K."/>
            <person name="Lindquist E.A."/>
            <person name="Lipzen A."/>
            <person name="Lundell T."/>
            <person name="Morin E."/>
            <person name="Murat C."/>
            <person name="Riley R."/>
            <person name="Ohm R."/>
            <person name="Sun H."/>
            <person name="Tunlid A."/>
            <person name="Henrissat B."/>
            <person name="Grigoriev I.V."/>
            <person name="Hibbett D.S."/>
            <person name="Martin F."/>
        </authorList>
    </citation>
    <scope>NUCLEOTIDE SEQUENCE [LARGE SCALE GENOMIC DNA]</scope>
    <source>
        <strain evidence="3 4">FD-317 M1</strain>
    </source>
</reference>
<evidence type="ECO:0000313" key="3">
    <source>
        <dbReference type="EMBL" id="KIK51739.1"/>
    </source>
</evidence>
<feature type="region of interest" description="Disordered" evidence="1">
    <location>
        <begin position="62"/>
        <end position="87"/>
    </location>
</feature>
<accession>A0A0D0BQ46</accession>
<dbReference type="EMBL" id="KN834856">
    <property type="protein sequence ID" value="KIK51739.1"/>
    <property type="molecule type" value="Genomic_DNA"/>
</dbReference>
<dbReference type="HOGENOM" id="CLU_1586657_0_0_1"/>
<evidence type="ECO:0000256" key="1">
    <source>
        <dbReference type="SAM" id="MobiDB-lite"/>
    </source>
</evidence>
<feature type="transmembrane region" description="Helical" evidence="2">
    <location>
        <begin position="140"/>
        <end position="158"/>
    </location>
</feature>
<keyword evidence="2" id="KW-0812">Transmembrane</keyword>
<sequence>MSSVVRTPMGYVKAGSKSINSDSSRIPIRRGTRLFASGTRESDKFRKGRRWDGFIGTDATDVEANGDPGVRMRKADGGWEQEGNREEEYVGKEAARGWRWTSVDNENTQSGGILVRQNPTHIIHFTTPLLNVTTLSVRHAVHLFVLHLMVYLVTLFLFHKSDNDVGEE</sequence>
<name>A0A0D0BQ46_9AGAR</name>